<keyword evidence="3" id="KW-1185">Reference proteome</keyword>
<dbReference type="Proteomes" id="UP000332487">
    <property type="component" value="Unassembled WGS sequence"/>
</dbReference>
<reference evidence="2 3" key="2">
    <citation type="journal article" date="2010" name="Proc. Natl. Acad. Sci. U.S.A.">
        <title>Enigmatic, ultrasmall, uncultivated Archaea.</title>
        <authorList>
            <person name="Baker B.J."/>
            <person name="Comolli L.R."/>
            <person name="Dick G.J."/>
            <person name="Hauser L.J."/>
            <person name="Hyatt D."/>
            <person name="Dill B.D."/>
            <person name="Land M.L."/>
            <person name="Verberkmoes N.C."/>
            <person name="Hettich R.L."/>
            <person name="Banfield J.F."/>
        </authorList>
    </citation>
    <scope>NUCLEOTIDE SEQUENCE [LARGE SCALE GENOMIC DNA]</scope>
    <source>
        <strain evidence="2">ARMAN-2</strain>
    </source>
</reference>
<protein>
    <recommendedName>
        <fullName evidence="1">RNHCP domain-containing protein</fullName>
    </recommendedName>
</protein>
<dbReference type="Pfam" id="PF12647">
    <property type="entry name" value="RNHCP"/>
    <property type="match status" value="1"/>
</dbReference>
<reference evidence="2 3" key="1">
    <citation type="journal article" date="2009" name="Genome Biol.">
        <title>Community-wide analysis of microbial genome sequence signatures.</title>
        <authorList>
            <person name="Dick G.J."/>
            <person name="Andersson A.F."/>
            <person name="Baker B.J."/>
            <person name="Simmons S.L."/>
            <person name="Thomas B.C."/>
            <person name="Yelton A.P."/>
            <person name="Banfield J.F."/>
        </authorList>
    </citation>
    <scope>NUCLEOTIDE SEQUENCE [LARGE SCALE GENOMIC DNA]</scope>
    <source>
        <strain evidence="2">ARMAN-2</strain>
    </source>
</reference>
<gene>
    <name evidence="2" type="ORF">UNLARM2_0792</name>
</gene>
<evidence type="ECO:0000313" key="2">
    <source>
        <dbReference type="EMBL" id="EET89674.1"/>
    </source>
</evidence>
<organism evidence="2 3">
    <name type="scientific">Candidatus Micrarchaeum acidiphilum ARMAN-2</name>
    <dbReference type="NCBI Taxonomy" id="425595"/>
    <lineage>
        <taxon>Archaea</taxon>
        <taxon>Candidatus Micrarchaeota</taxon>
        <taxon>Candidatus Micrarchaeia</taxon>
        <taxon>Candidatus Micrarchaeales</taxon>
        <taxon>Candidatus Micrarchaeaceae</taxon>
        <taxon>Candidatus Micrarchaeum</taxon>
    </lineage>
</organism>
<name>C7DIA0_MICA2</name>
<dbReference type="InterPro" id="IPR024439">
    <property type="entry name" value="RNHCP"/>
</dbReference>
<proteinExistence type="predicted"/>
<evidence type="ECO:0000259" key="1">
    <source>
        <dbReference type="Pfam" id="PF12647"/>
    </source>
</evidence>
<dbReference type="AlphaFoldDB" id="C7DIA0"/>
<dbReference type="EMBL" id="GG697241">
    <property type="protein sequence ID" value="EET89674.1"/>
    <property type="molecule type" value="Genomic_DNA"/>
</dbReference>
<evidence type="ECO:0000313" key="3">
    <source>
        <dbReference type="Proteomes" id="UP000332487"/>
    </source>
</evidence>
<feature type="domain" description="RNHCP" evidence="1">
    <location>
        <begin position="13"/>
        <end position="96"/>
    </location>
</feature>
<sequence length="101" mass="11552">MKSRMAGFTRNRENFVCENCGTKVQGNGYTDHCPECLYGKHVDIAPGDRLSECKGTMVPKYSIYERNGNFKIHYKCRKCGEEKDVKASPDDNRELLERIIG</sequence>
<accession>C7DIA0</accession>